<sequence>MVQGDIALGWAGILLLTSTSYFAIRLYQQRVWFRRMVEKHNIPTLPGHSWLLGNLIAVGKIMVAYPADVHGQLMPERWLEQDFHRTAYRPFELGPRGCIGQELALTELRLLLAIAVRDLEIVPAYEDGADKLYGYRAFQAHMPGELTAHPSKGMPVRVRLRKV</sequence>
<dbReference type="AlphaFoldDB" id="A0A2T4H7Y7"/>
<evidence type="ECO:0000256" key="7">
    <source>
        <dbReference type="SAM" id="Phobius"/>
    </source>
</evidence>
<evidence type="ECO:0000313" key="9">
    <source>
        <dbReference type="EMBL" id="QPC67966.1"/>
    </source>
</evidence>
<evidence type="ECO:0000256" key="4">
    <source>
        <dbReference type="ARBA" id="ARBA00023002"/>
    </source>
</evidence>
<comment type="similarity">
    <text evidence="1">Belongs to the cytochrome P450 family.</text>
</comment>
<dbReference type="PANTHER" id="PTHR24291">
    <property type="entry name" value="CYTOCHROME P450 FAMILY 4"/>
    <property type="match status" value="1"/>
</dbReference>
<evidence type="ECO:0000313" key="8">
    <source>
        <dbReference type="EMBL" id="PTD11920.1"/>
    </source>
</evidence>
<keyword evidence="4" id="KW-0560">Oxidoreductase</keyword>
<name>A0A2T4H7Y7_FUSCU</name>
<keyword evidence="2" id="KW-0349">Heme</keyword>
<dbReference type="OrthoDB" id="10029320at2759"/>
<dbReference type="EMBL" id="CP064750">
    <property type="protein sequence ID" value="QPC67966.1"/>
    <property type="molecule type" value="Genomic_DNA"/>
</dbReference>
<evidence type="ECO:0000256" key="1">
    <source>
        <dbReference type="ARBA" id="ARBA00010617"/>
    </source>
</evidence>
<dbReference type="Pfam" id="PF00067">
    <property type="entry name" value="p450"/>
    <property type="match status" value="1"/>
</dbReference>
<dbReference type="Proteomes" id="UP000663297">
    <property type="component" value="Chromosome 4"/>
</dbReference>
<evidence type="ECO:0000313" key="10">
    <source>
        <dbReference type="Proteomes" id="UP000241587"/>
    </source>
</evidence>
<keyword evidence="3" id="KW-0479">Metal-binding</keyword>
<evidence type="ECO:0000256" key="5">
    <source>
        <dbReference type="ARBA" id="ARBA00023004"/>
    </source>
</evidence>
<gene>
    <name evidence="8" type="ORF">FCULG_00005166</name>
    <name evidence="9" type="ORF">HYE67_010197</name>
</gene>
<reference evidence="8 10" key="1">
    <citation type="submission" date="2018-02" db="EMBL/GenBank/DDBJ databases">
        <title>Fusarium culmorum secondary metabolites in fungal-bacterial-plant interactions.</title>
        <authorList>
            <person name="Schmidt R."/>
        </authorList>
    </citation>
    <scope>NUCLEOTIDE SEQUENCE [LARGE SCALE GENOMIC DNA]</scope>
    <source>
        <strain evidence="8 10">PV</strain>
    </source>
</reference>
<evidence type="ECO:0008006" key="11">
    <source>
        <dbReference type="Google" id="ProtNLM"/>
    </source>
</evidence>
<dbReference type="PANTHER" id="PTHR24291:SF50">
    <property type="entry name" value="BIFUNCTIONAL ALBAFLAVENONE MONOOXYGENASE_TERPENE SYNTHASE"/>
    <property type="match status" value="1"/>
</dbReference>
<reference evidence="9" key="2">
    <citation type="submission" date="2020-11" db="EMBL/GenBank/DDBJ databases">
        <title>The chromosome-scale genome resource for two endophytic Fusarium species: F. culmorum and F. pseudograminearum.</title>
        <authorList>
            <person name="Yuan Z."/>
        </authorList>
    </citation>
    <scope>NUCLEOTIDE SEQUENCE</scope>
    <source>
        <strain evidence="9">Class2-1B</strain>
    </source>
</reference>
<dbReference type="GO" id="GO:0005506">
    <property type="term" value="F:iron ion binding"/>
    <property type="evidence" value="ECO:0007669"/>
    <property type="project" value="InterPro"/>
</dbReference>
<dbReference type="GO" id="GO:0016705">
    <property type="term" value="F:oxidoreductase activity, acting on paired donors, with incorporation or reduction of molecular oxygen"/>
    <property type="evidence" value="ECO:0007669"/>
    <property type="project" value="InterPro"/>
</dbReference>
<proteinExistence type="inferred from homology"/>
<feature type="transmembrane region" description="Helical" evidence="7">
    <location>
        <begin position="6"/>
        <end position="27"/>
    </location>
</feature>
<dbReference type="InterPro" id="IPR036396">
    <property type="entry name" value="Cyt_P450_sf"/>
</dbReference>
<evidence type="ECO:0000256" key="6">
    <source>
        <dbReference type="ARBA" id="ARBA00023033"/>
    </source>
</evidence>
<dbReference type="GO" id="GO:0004497">
    <property type="term" value="F:monooxygenase activity"/>
    <property type="evidence" value="ECO:0007669"/>
    <property type="project" value="UniProtKB-KW"/>
</dbReference>
<keyword evidence="7" id="KW-1133">Transmembrane helix</keyword>
<keyword evidence="5" id="KW-0408">Iron</keyword>
<dbReference type="Gene3D" id="1.10.630.10">
    <property type="entry name" value="Cytochrome P450"/>
    <property type="match status" value="1"/>
</dbReference>
<dbReference type="GO" id="GO:0020037">
    <property type="term" value="F:heme binding"/>
    <property type="evidence" value="ECO:0007669"/>
    <property type="project" value="InterPro"/>
</dbReference>
<dbReference type="EMBL" id="PVEM01000001">
    <property type="protein sequence ID" value="PTD11920.1"/>
    <property type="molecule type" value="Genomic_DNA"/>
</dbReference>
<keyword evidence="10" id="KW-1185">Reference proteome</keyword>
<dbReference type="InterPro" id="IPR001128">
    <property type="entry name" value="Cyt_P450"/>
</dbReference>
<organism evidence="8 10">
    <name type="scientific">Fusarium culmorum</name>
    <dbReference type="NCBI Taxonomy" id="5516"/>
    <lineage>
        <taxon>Eukaryota</taxon>
        <taxon>Fungi</taxon>
        <taxon>Dikarya</taxon>
        <taxon>Ascomycota</taxon>
        <taxon>Pezizomycotina</taxon>
        <taxon>Sordariomycetes</taxon>
        <taxon>Hypocreomycetidae</taxon>
        <taxon>Hypocreales</taxon>
        <taxon>Nectriaceae</taxon>
        <taxon>Fusarium</taxon>
    </lineage>
</organism>
<dbReference type="SUPFAM" id="SSF48264">
    <property type="entry name" value="Cytochrome P450"/>
    <property type="match status" value="1"/>
</dbReference>
<keyword evidence="7" id="KW-0472">Membrane</keyword>
<dbReference type="InterPro" id="IPR050196">
    <property type="entry name" value="Cytochrome_P450_Monoox"/>
</dbReference>
<dbReference type="Proteomes" id="UP000241587">
    <property type="component" value="Unassembled WGS sequence"/>
</dbReference>
<keyword evidence="7" id="KW-0812">Transmembrane</keyword>
<evidence type="ECO:0000256" key="3">
    <source>
        <dbReference type="ARBA" id="ARBA00022723"/>
    </source>
</evidence>
<keyword evidence="6" id="KW-0503">Monooxygenase</keyword>
<protein>
    <recommendedName>
        <fullName evidence="11">Cytochrome P450</fullName>
    </recommendedName>
</protein>
<evidence type="ECO:0000256" key="2">
    <source>
        <dbReference type="ARBA" id="ARBA00022617"/>
    </source>
</evidence>
<accession>A0A2T4H7Y7</accession>